<feature type="region of interest" description="Disordered" evidence="1">
    <location>
        <begin position="1"/>
        <end position="47"/>
    </location>
</feature>
<organism evidence="2 3">
    <name type="scientific">Penicillium italicum</name>
    <name type="common">Blue mold</name>
    <dbReference type="NCBI Taxonomy" id="40296"/>
    <lineage>
        <taxon>Eukaryota</taxon>
        <taxon>Fungi</taxon>
        <taxon>Dikarya</taxon>
        <taxon>Ascomycota</taxon>
        <taxon>Pezizomycotina</taxon>
        <taxon>Eurotiomycetes</taxon>
        <taxon>Eurotiomycetidae</taxon>
        <taxon>Eurotiales</taxon>
        <taxon>Aspergillaceae</taxon>
        <taxon>Penicillium</taxon>
    </lineage>
</organism>
<name>A0A0A2KUH6_PENIT</name>
<feature type="region of interest" description="Disordered" evidence="1">
    <location>
        <begin position="67"/>
        <end position="88"/>
    </location>
</feature>
<evidence type="ECO:0000256" key="1">
    <source>
        <dbReference type="SAM" id="MobiDB-lite"/>
    </source>
</evidence>
<protein>
    <submittedName>
        <fullName evidence="2">Uncharacterized protein</fullName>
    </submittedName>
</protein>
<evidence type="ECO:0000313" key="3">
    <source>
        <dbReference type="Proteomes" id="UP000030104"/>
    </source>
</evidence>
<evidence type="ECO:0000313" key="2">
    <source>
        <dbReference type="EMBL" id="KGO71444.1"/>
    </source>
</evidence>
<dbReference type="HOGENOM" id="CLU_1518391_0_0_1"/>
<sequence>MRNHTTEGISPSSQTATTSISSSFSSFSTSSSASSASSVSSTSSVSSNIYNSSESVALSFTSESMVVNTSEGDAPPLPRIPSIPAHQEPTEAEILDGIAQIAAILNYKDGLNEGLNEERDRLESSIQDAKVLLGFQLCRIEDELTREVLLETFLLHLGPTDAPWMLAPLLARLATGV</sequence>
<dbReference type="EMBL" id="JQGA01000927">
    <property type="protein sequence ID" value="KGO71444.1"/>
    <property type="molecule type" value="Genomic_DNA"/>
</dbReference>
<reference evidence="2 3" key="1">
    <citation type="journal article" date="2015" name="Mol. Plant Microbe Interact.">
        <title>Genome, transcriptome, and functional analyses of Penicillium expansum provide new insights into secondary metabolism and pathogenicity.</title>
        <authorList>
            <person name="Ballester A.R."/>
            <person name="Marcet-Houben M."/>
            <person name="Levin E."/>
            <person name="Sela N."/>
            <person name="Selma-Lazaro C."/>
            <person name="Carmona L."/>
            <person name="Wisniewski M."/>
            <person name="Droby S."/>
            <person name="Gonzalez-Candelas L."/>
            <person name="Gabaldon T."/>
        </authorList>
    </citation>
    <scope>NUCLEOTIDE SEQUENCE [LARGE SCALE GENOMIC DNA]</scope>
    <source>
        <strain evidence="2 3">PHI-1</strain>
    </source>
</reference>
<gene>
    <name evidence="2" type="ORF">PITC_051290</name>
</gene>
<dbReference type="Proteomes" id="UP000030104">
    <property type="component" value="Unassembled WGS sequence"/>
</dbReference>
<accession>A0A0A2KUH6</accession>
<dbReference type="OrthoDB" id="4360224at2759"/>
<keyword evidence="3" id="KW-1185">Reference proteome</keyword>
<feature type="compositionally biased region" description="Low complexity" evidence="1">
    <location>
        <begin position="10"/>
        <end position="47"/>
    </location>
</feature>
<comment type="caution">
    <text evidence="2">The sequence shown here is derived from an EMBL/GenBank/DDBJ whole genome shotgun (WGS) entry which is preliminary data.</text>
</comment>
<dbReference type="AlphaFoldDB" id="A0A0A2KUH6"/>
<proteinExistence type="predicted"/>